<dbReference type="EMBL" id="GBXM01018780">
    <property type="protein sequence ID" value="JAH89797.1"/>
    <property type="molecule type" value="Transcribed_RNA"/>
</dbReference>
<protein>
    <submittedName>
        <fullName evidence="1">Uncharacterized protein</fullName>
    </submittedName>
</protein>
<name>A0A0E9WHH1_ANGAN</name>
<organism evidence="1">
    <name type="scientific">Anguilla anguilla</name>
    <name type="common">European freshwater eel</name>
    <name type="synonym">Muraena anguilla</name>
    <dbReference type="NCBI Taxonomy" id="7936"/>
    <lineage>
        <taxon>Eukaryota</taxon>
        <taxon>Metazoa</taxon>
        <taxon>Chordata</taxon>
        <taxon>Craniata</taxon>
        <taxon>Vertebrata</taxon>
        <taxon>Euteleostomi</taxon>
        <taxon>Actinopterygii</taxon>
        <taxon>Neopterygii</taxon>
        <taxon>Teleostei</taxon>
        <taxon>Anguilliformes</taxon>
        <taxon>Anguillidae</taxon>
        <taxon>Anguilla</taxon>
    </lineage>
</organism>
<accession>A0A0E9WHH1</accession>
<dbReference type="AlphaFoldDB" id="A0A0E9WHH1"/>
<reference evidence="1" key="1">
    <citation type="submission" date="2014-11" db="EMBL/GenBank/DDBJ databases">
        <authorList>
            <person name="Amaro Gonzalez C."/>
        </authorList>
    </citation>
    <scope>NUCLEOTIDE SEQUENCE</scope>
</reference>
<proteinExistence type="predicted"/>
<sequence>MLSERCIPQERLGENGNVKLFTRQVEVLQTDIKELLFGESGMARLSFIELAAAMTIYYRRPSITMARGMILSARFSRVGCDS</sequence>
<reference evidence="1" key="2">
    <citation type="journal article" date="2015" name="Fish Shellfish Immunol.">
        <title>Early steps in the European eel (Anguilla anguilla)-Vibrio vulnificus interaction in the gills: Role of the RtxA13 toxin.</title>
        <authorList>
            <person name="Callol A."/>
            <person name="Pajuelo D."/>
            <person name="Ebbesson L."/>
            <person name="Teles M."/>
            <person name="MacKenzie S."/>
            <person name="Amaro C."/>
        </authorList>
    </citation>
    <scope>NUCLEOTIDE SEQUENCE</scope>
</reference>
<evidence type="ECO:0000313" key="1">
    <source>
        <dbReference type="EMBL" id="JAH89797.1"/>
    </source>
</evidence>